<reference evidence="3" key="1">
    <citation type="submission" date="2018-11" db="EMBL/GenBank/DDBJ databases">
        <authorList>
            <person name="Grassa J C."/>
        </authorList>
    </citation>
    <scope>NUCLEOTIDE SEQUENCE [LARGE SCALE GENOMIC DNA]</scope>
</reference>
<evidence type="ECO:0000259" key="2">
    <source>
        <dbReference type="Pfam" id="PF22936"/>
    </source>
</evidence>
<dbReference type="Proteomes" id="UP000596661">
    <property type="component" value="Chromosome 8"/>
</dbReference>
<feature type="domain" description="Retrovirus-related Pol polyprotein from transposon TNT 1-94-like beta-barrel" evidence="2">
    <location>
        <begin position="16"/>
        <end position="93"/>
    </location>
</feature>
<evidence type="ECO:0008006" key="5">
    <source>
        <dbReference type="Google" id="ProtNLM"/>
    </source>
</evidence>
<dbReference type="InterPro" id="IPR054722">
    <property type="entry name" value="PolX-like_BBD"/>
</dbReference>
<evidence type="ECO:0000313" key="4">
    <source>
        <dbReference type="Proteomes" id="UP000596661"/>
    </source>
</evidence>
<protein>
    <recommendedName>
        <fullName evidence="5">GAG-pre-integrase domain-containing protein</fullName>
    </recommendedName>
</protein>
<name>A0A803QCQ5_CANSA</name>
<dbReference type="Pfam" id="PF22936">
    <property type="entry name" value="Pol_BBD"/>
    <property type="match status" value="1"/>
</dbReference>
<reference evidence="3" key="2">
    <citation type="submission" date="2021-03" db="UniProtKB">
        <authorList>
            <consortium name="EnsemblPlants"/>
        </authorList>
    </citation>
    <scope>IDENTIFICATION</scope>
</reference>
<dbReference type="Pfam" id="PF13976">
    <property type="entry name" value="gag_pre-integrs"/>
    <property type="match status" value="1"/>
</dbReference>
<dbReference type="AlphaFoldDB" id="A0A803QCQ5"/>
<evidence type="ECO:0000259" key="1">
    <source>
        <dbReference type="Pfam" id="PF13976"/>
    </source>
</evidence>
<evidence type="ECO:0000313" key="3">
    <source>
        <dbReference type="EnsemblPlants" id="cds.evm.model.08.898"/>
    </source>
</evidence>
<keyword evidence="4" id="KW-1185">Reference proteome</keyword>
<organism evidence="3 4">
    <name type="scientific">Cannabis sativa</name>
    <name type="common">Hemp</name>
    <name type="synonym">Marijuana</name>
    <dbReference type="NCBI Taxonomy" id="3483"/>
    <lineage>
        <taxon>Eukaryota</taxon>
        <taxon>Viridiplantae</taxon>
        <taxon>Streptophyta</taxon>
        <taxon>Embryophyta</taxon>
        <taxon>Tracheophyta</taxon>
        <taxon>Spermatophyta</taxon>
        <taxon>Magnoliopsida</taxon>
        <taxon>eudicotyledons</taxon>
        <taxon>Gunneridae</taxon>
        <taxon>Pentapetalae</taxon>
        <taxon>rosids</taxon>
        <taxon>fabids</taxon>
        <taxon>Rosales</taxon>
        <taxon>Cannabaceae</taxon>
        <taxon>Cannabis</taxon>
    </lineage>
</organism>
<dbReference type="InterPro" id="IPR025724">
    <property type="entry name" value="GAG-pre-integrase_dom"/>
</dbReference>
<dbReference type="Gramene" id="evm.model.08.898">
    <property type="protein sequence ID" value="cds.evm.model.08.898"/>
    <property type="gene ID" value="evm.TU.08.898"/>
</dbReference>
<dbReference type="EnsemblPlants" id="evm.model.08.898">
    <property type="protein sequence ID" value="cds.evm.model.08.898"/>
    <property type="gene ID" value="evm.TU.08.898"/>
</dbReference>
<sequence length="428" mass="47551">MQANLAHTIPADDGNWYPDSGATNDCTPYLQNLMTNADYTGSDQIYVGNGIGLSIKHCGQTLIASNNHAKPLFLKNLLHVLEITKNLLSVSKFALDNNVLFEFHADACYVKHQVTKEILLTEIFHNGQYTFDPGHLKMLPPSHSSVTQDVHFSSPKSALVVTSDPVVSDSSSQICSHCTLSLVSDFDLWHKRLGHPSHKVVKSVLQSCNISCNKASTSVYQACCLGKIHKMPFPKFSNAMYSKSLQLIVSNLWGPSHNLSYNGLYISRYVIFDEFKFPYATIFRDTKPSQSEFSTSSVIPIAPINYTVESLFTTSSPPIATYVPGAPEINTSVCNGNRLWTLVCGGSNLRTGNSNFTWFAYAKFAGNGETRLCLKARAVIWIAYPRKSKIDRWKWCQGELLAIRLALRKGKERKLLKIIVQSDSLAVV</sequence>
<accession>A0A803QCQ5</accession>
<proteinExistence type="predicted"/>
<dbReference type="EMBL" id="UZAU01000694">
    <property type="status" value="NOT_ANNOTATED_CDS"/>
    <property type="molecule type" value="Genomic_DNA"/>
</dbReference>
<feature type="domain" description="GAG-pre-integrase" evidence="1">
    <location>
        <begin position="176"/>
        <end position="227"/>
    </location>
</feature>